<gene>
    <name evidence="1" type="ORF">BG011_007712</name>
</gene>
<dbReference type="Proteomes" id="UP000726737">
    <property type="component" value="Unassembled WGS sequence"/>
</dbReference>
<evidence type="ECO:0008006" key="3">
    <source>
        <dbReference type="Google" id="ProtNLM"/>
    </source>
</evidence>
<protein>
    <recommendedName>
        <fullName evidence="3">Tail specific protease domain-containing protein</fullName>
    </recommendedName>
</protein>
<dbReference type="PANTHER" id="PTHR37049:SF4">
    <property type="entry name" value="RHODANESE DOMAIN-CONTAINING PROTEIN"/>
    <property type="match status" value="1"/>
</dbReference>
<proteinExistence type="predicted"/>
<dbReference type="EMBL" id="JAAAJA010000601">
    <property type="protein sequence ID" value="KAG0251341.1"/>
    <property type="molecule type" value="Genomic_DNA"/>
</dbReference>
<evidence type="ECO:0000313" key="1">
    <source>
        <dbReference type="EMBL" id="KAG0251341.1"/>
    </source>
</evidence>
<keyword evidence="2" id="KW-1185">Reference proteome</keyword>
<sequence>MFAFDPQVRDDTIQSVKANLESFYVFYDIAKSPPYMENSDLGPVDLSTSLEALGNTTYANDYSFHSGLAHMIAQLQDPHTTYKSMCYNQFLFVQPLSTYGVFENGRQQVKVATVLNNLDPRLDTDLVDCEVTHIDGRPAFEGRFGLDFWHLQAFAMKPIRLTSFIAVVAAAVNFIVVTEFAKTKSYSKDRGVRLNKVFSYLAHDKIDSFYDRYALGTFAQRSSIPSKATIEYRIDCHSKFSSRSSATHDIDIPPSTIIDLAWSALDATMAPYNDSQSYWQQFCSDDSIQTVKKFVLDSASPDDFDAGRTYLRGGRKKSREIYRGPYASFHMLSDDITAVFRLGTESPSRVPGQRNAFYSNIDDGFEAMEAAGATKLIMDLQSNSGGIICWGRYVLQTLFPSTVDSPYIYNLRSSRLAQALTSATFRYEQEVASPYEGFVDPETEEEAVDESWMIPGTKLPGREGYFSHQVTDRYCPAVDDIKEYSGDAMFEPENIIILSNGFCGSTCAVLALQLQERYGVRSVTVGGHHGESMAFTSFPGGAVQANNTLWVNKIQQVFTTLPKYVRTKNLDALLPKQLPVNGQLAFTFRQVMSVLYPDQVAEYRRAPGDFLMDYTTERFRMPTALWEDVREAVFGPSEYAENEGEEEAVEEEEEEVEWGAARVKQPQRKIQVGGRMIAVAEEEELDEELERVTQDVDHEDLRWLRHYEMF</sequence>
<dbReference type="OrthoDB" id="27214at2759"/>
<dbReference type="InterPro" id="IPR052766">
    <property type="entry name" value="S41A_metabolite_peptidase"/>
</dbReference>
<dbReference type="PANTHER" id="PTHR37049">
    <property type="entry name" value="PEPTIDASE S41 FAMILY PROTEIN"/>
    <property type="match status" value="1"/>
</dbReference>
<accession>A0A9P6PPL9</accession>
<dbReference type="InterPro" id="IPR029045">
    <property type="entry name" value="ClpP/crotonase-like_dom_sf"/>
</dbReference>
<organism evidence="1 2">
    <name type="scientific">Mortierella polycephala</name>
    <dbReference type="NCBI Taxonomy" id="41804"/>
    <lineage>
        <taxon>Eukaryota</taxon>
        <taxon>Fungi</taxon>
        <taxon>Fungi incertae sedis</taxon>
        <taxon>Mucoromycota</taxon>
        <taxon>Mortierellomycotina</taxon>
        <taxon>Mortierellomycetes</taxon>
        <taxon>Mortierellales</taxon>
        <taxon>Mortierellaceae</taxon>
        <taxon>Mortierella</taxon>
    </lineage>
</organism>
<dbReference type="Gene3D" id="3.90.226.10">
    <property type="entry name" value="2-enoyl-CoA Hydratase, Chain A, domain 1"/>
    <property type="match status" value="1"/>
</dbReference>
<evidence type="ECO:0000313" key="2">
    <source>
        <dbReference type="Proteomes" id="UP000726737"/>
    </source>
</evidence>
<dbReference type="AlphaFoldDB" id="A0A9P6PPL9"/>
<comment type="caution">
    <text evidence="1">The sequence shown here is derived from an EMBL/GenBank/DDBJ whole genome shotgun (WGS) entry which is preliminary data.</text>
</comment>
<name>A0A9P6PPL9_9FUNG</name>
<reference evidence="1" key="1">
    <citation type="journal article" date="2020" name="Fungal Divers.">
        <title>Resolving the Mortierellaceae phylogeny through synthesis of multi-gene phylogenetics and phylogenomics.</title>
        <authorList>
            <person name="Vandepol N."/>
            <person name="Liber J."/>
            <person name="Desiro A."/>
            <person name="Na H."/>
            <person name="Kennedy M."/>
            <person name="Barry K."/>
            <person name="Grigoriev I.V."/>
            <person name="Miller A.N."/>
            <person name="O'Donnell K."/>
            <person name="Stajich J.E."/>
            <person name="Bonito G."/>
        </authorList>
    </citation>
    <scope>NUCLEOTIDE SEQUENCE</scope>
    <source>
        <strain evidence="1">KOD948</strain>
    </source>
</reference>
<dbReference type="SUPFAM" id="SSF52096">
    <property type="entry name" value="ClpP/crotonase"/>
    <property type="match status" value="1"/>
</dbReference>